<dbReference type="WBParaSite" id="SSTP_0000642550.1">
    <property type="protein sequence ID" value="SSTP_0000642550.1"/>
    <property type="gene ID" value="SSTP_0000642550"/>
</dbReference>
<sequence>MTKFVNGMANEVFHSVYTPEEKVCSYLGRSDVTSIGKNKSGMYVVEILKTKSGKLMFIDENNYAHHYSEARRCIEVVDEELLTKAYYRNKIENESCFNLFIN</sequence>
<keyword evidence="1" id="KW-1185">Reference proteome</keyword>
<dbReference type="AlphaFoldDB" id="A0A0K0EAA0"/>
<dbReference type="WBParaSite" id="TCONS_00016141.p1">
    <property type="protein sequence ID" value="TCONS_00016141.p1"/>
    <property type="gene ID" value="XLOC_010792"/>
</dbReference>
<evidence type="ECO:0000313" key="1">
    <source>
        <dbReference type="Proteomes" id="UP000035681"/>
    </source>
</evidence>
<reference evidence="2" key="1">
    <citation type="submission" date="2015-08" db="UniProtKB">
        <authorList>
            <consortium name="WormBaseParasite"/>
        </authorList>
    </citation>
    <scope>IDENTIFICATION</scope>
</reference>
<evidence type="ECO:0000313" key="2">
    <source>
        <dbReference type="WBParaSite" id="SSTP_0000642550.1"/>
    </source>
</evidence>
<dbReference type="Proteomes" id="UP000035681">
    <property type="component" value="Unplaced"/>
</dbReference>
<proteinExistence type="predicted"/>
<name>A0A0K0EAA0_STRER</name>
<accession>A0A0K0EAA0</accession>
<organism evidence="2">
    <name type="scientific">Strongyloides stercoralis</name>
    <name type="common">Threadworm</name>
    <dbReference type="NCBI Taxonomy" id="6248"/>
    <lineage>
        <taxon>Eukaryota</taxon>
        <taxon>Metazoa</taxon>
        <taxon>Ecdysozoa</taxon>
        <taxon>Nematoda</taxon>
        <taxon>Chromadorea</taxon>
        <taxon>Rhabditida</taxon>
        <taxon>Tylenchina</taxon>
        <taxon>Panagrolaimomorpha</taxon>
        <taxon>Strongyloidoidea</taxon>
        <taxon>Strongyloididae</taxon>
        <taxon>Strongyloides</taxon>
    </lineage>
</organism>
<protein>
    <submittedName>
        <fullName evidence="2">SH2 domain-containing protein</fullName>
    </submittedName>
</protein>